<proteinExistence type="predicted"/>
<feature type="region of interest" description="Disordered" evidence="1">
    <location>
        <begin position="680"/>
        <end position="700"/>
    </location>
</feature>
<feature type="non-terminal residue" evidence="2">
    <location>
        <position position="771"/>
    </location>
</feature>
<feature type="compositionally biased region" description="Polar residues" evidence="1">
    <location>
        <begin position="515"/>
        <end position="529"/>
    </location>
</feature>
<feature type="compositionally biased region" description="Low complexity" evidence="1">
    <location>
        <begin position="18"/>
        <end position="28"/>
    </location>
</feature>
<evidence type="ECO:0008006" key="4">
    <source>
        <dbReference type="Google" id="ProtNLM"/>
    </source>
</evidence>
<evidence type="ECO:0000313" key="2">
    <source>
        <dbReference type="EMBL" id="KAK1335289.1"/>
    </source>
</evidence>
<name>A0AA40HPZ3_CNENI</name>
<evidence type="ECO:0000256" key="1">
    <source>
        <dbReference type="SAM" id="MobiDB-lite"/>
    </source>
</evidence>
<accession>A0AA40HPZ3</accession>
<dbReference type="PANTHER" id="PTHR33517:SF5">
    <property type="entry name" value="FAMILY WITH SEQUENCE SIMILARITY 170 MEMBER A"/>
    <property type="match status" value="1"/>
</dbReference>
<organism evidence="2 3">
    <name type="scientific">Cnephaeus nilssonii</name>
    <name type="common">Northern bat</name>
    <name type="synonym">Eptesicus nilssonii</name>
    <dbReference type="NCBI Taxonomy" id="3371016"/>
    <lineage>
        <taxon>Eukaryota</taxon>
        <taxon>Metazoa</taxon>
        <taxon>Chordata</taxon>
        <taxon>Craniata</taxon>
        <taxon>Vertebrata</taxon>
        <taxon>Euteleostomi</taxon>
        <taxon>Mammalia</taxon>
        <taxon>Eutheria</taxon>
        <taxon>Laurasiatheria</taxon>
        <taxon>Chiroptera</taxon>
        <taxon>Yangochiroptera</taxon>
        <taxon>Vespertilionidae</taxon>
        <taxon>Cnephaeus</taxon>
    </lineage>
</organism>
<feature type="region of interest" description="Disordered" evidence="1">
    <location>
        <begin position="510"/>
        <end position="552"/>
    </location>
</feature>
<feature type="compositionally biased region" description="Low complexity" evidence="1">
    <location>
        <begin position="325"/>
        <end position="334"/>
    </location>
</feature>
<reference evidence="2" key="1">
    <citation type="submission" date="2023-06" db="EMBL/GenBank/DDBJ databases">
        <title>Reference genome for the Northern bat (Eptesicus nilssonii), a most northern bat species.</title>
        <authorList>
            <person name="Laine V.N."/>
            <person name="Pulliainen A.T."/>
            <person name="Lilley T.M."/>
        </authorList>
    </citation>
    <scope>NUCLEOTIDE SEQUENCE</scope>
    <source>
        <strain evidence="2">BLF_Eptnil</strain>
        <tissue evidence="2">Kidney</tissue>
    </source>
</reference>
<feature type="compositionally biased region" description="Polar residues" evidence="1">
    <location>
        <begin position="45"/>
        <end position="57"/>
    </location>
</feature>
<protein>
    <recommendedName>
        <fullName evidence="4">Protein FAM170B</fullName>
    </recommendedName>
</protein>
<comment type="caution">
    <text evidence="2">The sequence shown here is derived from an EMBL/GenBank/DDBJ whole genome shotgun (WGS) entry which is preliminary data.</text>
</comment>
<dbReference type="Proteomes" id="UP001177744">
    <property type="component" value="Unassembled WGS sequence"/>
</dbReference>
<dbReference type="GO" id="GO:0005634">
    <property type="term" value="C:nucleus"/>
    <property type="evidence" value="ECO:0007669"/>
    <property type="project" value="TreeGrafter"/>
</dbReference>
<feature type="compositionally biased region" description="Basic and acidic residues" evidence="1">
    <location>
        <begin position="680"/>
        <end position="690"/>
    </location>
</feature>
<feature type="compositionally biased region" description="Low complexity" evidence="1">
    <location>
        <begin position="399"/>
        <end position="408"/>
    </location>
</feature>
<dbReference type="AlphaFoldDB" id="A0AA40HPZ3"/>
<dbReference type="EMBL" id="JAULJE010000014">
    <property type="protein sequence ID" value="KAK1335289.1"/>
    <property type="molecule type" value="Genomic_DNA"/>
</dbReference>
<dbReference type="PANTHER" id="PTHR33517">
    <property type="entry name" value="PROTEIN FAM170B-RELATED"/>
    <property type="match status" value="1"/>
</dbReference>
<sequence>MAQTLSSRCRWRRELSIPPAQSATQATPSPTPPRLLANRGHSKGPCNTQEDTPQRQSPVEAAACRQAAGERPDFSKGFIGVFSPLKLPVLVRMKMLHSNKNKAVALTQGQKACKASSSDSLSCISSKDKLNALDGGQMVIMQVRLPLVWSRPDPGGARLHPDPGPRLTRIQGPAASPGPGTQAHPDPGARGLTRTRDPGSPGPGTQAHPDPGARGLTRTRDPGSPGSRGPRPHPDPGPRLTWIQGPAASPGPGTQAHLDPGPRLTRIQGPAASPGPGARLTRIQGPAASPGPGARLTRIQGPAASPGPGAQAHPDPGARGLARTRGPGSPGSRGPRPRPDPGPRLTRIQGPAASPGPGAQAHPDPGARGLARTRGPGSPGSRGPRPRPDPGPRLTRIQGPAASPGPGAQAHPDPGARGLARTRGRDHVTPKTMHLNPSQLRRPHPVVRQQEKSLPSLNLSSVFSHHLSVPILMRMHSINHVEKFPVLEPLRSLHSSQLNSREGALQRRHKAVGLTQRQKAWKASSSEGISSKDKGNDAGRCVSQDNVPQPESPVEATACSQAAAEKPAFSEHLIAVSTPSKRPRLDEDGKGFRAEGPVLRLLQRDNTWDRCKAHENVLYACTIEKGCGRLIPHKGRVGASLKKDQNGRNDLLGKVHKDVPFSPMSEKKHLIAREPMLDSRAQEKRGEADRPAQPPAVGGYPSAKTPEWLVALDSGFRCMACCRVFPSLEVLQEHVECGVREGFSCHVFHRAMAHLKYKERMRKKKEKKRRQ</sequence>
<feature type="region of interest" description="Disordered" evidence="1">
    <location>
        <begin position="154"/>
        <end position="448"/>
    </location>
</feature>
<feature type="compositionally biased region" description="Low complexity" evidence="1">
    <location>
        <begin position="301"/>
        <end position="310"/>
    </location>
</feature>
<dbReference type="InterPro" id="IPR040879">
    <property type="entry name" value="Spt46-like"/>
</dbReference>
<gene>
    <name evidence="2" type="ORF">QTO34_004874</name>
</gene>
<feature type="compositionally biased region" description="Low complexity" evidence="1">
    <location>
        <begin position="374"/>
        <end position="383"/>
    </location>
</feature>
<dbReference type="GO" id="GO:0009566">
    <property type="term" value="P:fertilization"/>
    <property type="evidence" value="ECO:0007669"/>
    <property type="project" value="TreeGrafter"/>
</dbReference>
<feature type="compositionally biased region" description="Low complexity" evidence="1">
    <location>
        <begin position="350"/>
        <end position="359"/>
    </location>
</feature>
<feature type="region of interest" description="Disordered" evidence="1">
    <location>
        <begin position="1"/>
        <end position="58"/>
    </location>
</feature>
<keyword evidence="3" id="KW-1185">Reference proteome</keyword>
<evidence type="ECO:0000313" key="3">
    <source>
        <dbReference type="Proteomes" id="UP001177744"/>
    </source>
</evidence>
<dbReference type="Pfam" id="PF17734">
    <property type="entry name" value="Spt46"/>
    <property type="match status" value="1"/>
</dbReference>